<feature type="region of interest" description="Disordered" evidence="1">
    <location>
        <begin position="69"/>
        <end position="105"/>
    </location>
</feature>
<organism evidence="4 5">
    <name type="scientific">Mycolicibacterium bacteremicum</name>
    <name type="common">Mycobacterium bacteremicum</name>
    <dbReference type="NCBI Taxonomy" id="564198"/>
    <lineage>
        <taxon>Bacteria</taxon>
        <taxon>Bacillati</taxon>
        <taxon>Actinomycetota</taxon>
        <taxon>Actinomycetes</taxon>
        <taxon>Mycobacteriales</taxon>
        <taxon>Mycobacteriaceae</taxon>
        <taxon>Mycolicibacterium</taxon>
    </lineage>
</organism>
<evidence type="ECO:0000256" key="2">
    <source>
        <dbReference type="SAM" id="Phobius"/>
    </source>
</evidence>
<evidence type="ECO:0000256" key="3">
    <source>
        <dbReference type="SAM" id="SignalP"/>
    </source>
</evidence>
<protein>
    <recommendedName>
        <fullName evidence="6">RDD domain-containing protein</fullName>
    </recommendedName>
</protein>
<feature type="compositionally biased region" description="Pro residues" evidence="1">
    <location>
        <begin position="129"/>
        <end position="138"/>
    </location>
</feature>
<feature type="region of interest" description="Disordered" evidence="1">
    <location>
        <begin position="119"/>
        <end position="167"/>
    </location>
</feature>
<feature type="region of interest" description="Disordered" evidence="1">
    <location>
        <begin position="18"/>
        <end position="56"/>
    </location>
</feature>
<accession>A0A1W9Z3Z7</accession>
<evidence type="ECO:0000313" key="4">
    <source>
        <dbReference type="EMBL" id="ORA07024.1"/>
    </source>
</evidence>
<dbReference type="AlphaFoldDB" id="A0A1W9Z3Z7"/>
<dbReference type="EMBL" id="MVHJ01000001">
    <property type="protein sequence ID" value="ORA07024.1"/>
    <property type="molecule type" value="Genomic_DNA"/>
</dbReference>
<keyword evidence="2" id="KW-0472">Membrane</keyword>
<feature type="compositionally biased region" description="Low complexity" evidence="1">
    <location>
        <begin position="139"/>
        <end position="158"/>
    </location>
</feature>
<keyword evidence="3" id="KW-0732">Signal</keyword>
<feature type="signal peptide" evidence="3">
    <location>
        <begin position="1"/>
        <end position="17"/>
    </location>
</feature>
<name>A0A1W9Z3Z7_MYCBA</name>
<evidence type="ECO:0000313" key="5">
    <source>
        <dbReference type="Proteomes" id="UP000192366"/>
    </source>
</evidence>
<gene>
    <name evidence="4" type="ORF">BST17_00675</name>
</gene>
<proteinExistence type="predicted"/>
<feature type="compositionally biased region" description="Gly residues" evidence="1">
    <location>
        <begin position="21"/>
        <end position="38"/>
    </location>
</feature>
<keyword evidence="2" id="KW-0812">Transmembrane</keyword>
<comment type="caution">
    <text evidence="4">The sequence shown here is derived from an EMBL/GenBank/DDBJ whole genome shotgun (WGS) entry which is preliminary data.</text>
</comment>
<keyword evidence="5" id="KW-1185">Reference proteome</keyword>
<dbReference type="STRING" id="564198.BST17_00675"/>
<feature type="transmembrane region" description="Helical" evidence="2">
    <location>
        <begin position="340"/>
        <end position="368"/>
    </location>
</feature>
<evidence type="ECO:0000256" key="1">
    <source>
        <dbReference type="SAM" id="MobiDB-lite"/>
    </source>
</evidence>
<dbReference type="Proteomes" id="UP000192366">
    <property type="component" value="Unassembled WGS sequence"/>
</dbReference>
<reference evidence="4 5" key="1">
    <citation type="submission" date="2017-02" db="EMBL/GenBank/DDBJ databases">
        <title>The new phylogeny of genus Mycobacterium.</title>
        <authorList>
            <person name="Tortoli E."/>
            <person name="Trovato A."/>
            <person name="Cirillo D.M."/>
        </authorList>
    </citation>
    <scope>NUCLEOTIDE SEQUENCE [LARGE SCALE GENOMIC DNA]</scope>
    <source>
        <strain evidence="4 5">DSM 45578</strain>
    </source>
</reference>
<evidence type="ECO:0008006" key="6">
    <source>
        <dbReference type="Google" id="ProtNLM"/>
    </source>
</evidence>
<feature type="chain" id="PRO_5013004250" description="RDD domain-containing protein" evidence="3">
    <location>
        <begin position="18"/>
        <end position="434"/>
    </location>
</feature>
<sequence length="434" mass="43040">MLSTALLLGGPAALALADDGTSGGTGGSSAGGQTGGSTGSSPASPPRTKTDFGSAVRESLRQSLNDVRRTLGSLDGRTRPGPGTPVGDSAEEGPELTPGTIDAPDVTPEVAIEIVAPTADDVAAEPTAPEVPPTPVVEPEPAATAPPAGSTPRPTAAPKPTNRHPLPFAKVPDAVAAVGDTVATVLDSTHDTVAALPALLATLPSSTTPVSDVITTIEYMLTTMTGSVSAITALPTDLGTLMGINWVPAPPGTVAPPQAPRPLDPAPATGLTEVMWAPVQAADPAAGLITEAPATPSLLSATTVAGITHAAVAKPMPAGLRGIATSGSPDSFLDRAVTEVLLPLSLAALAAVALPGVGGLLVICGLGIRIGYRQAKAGWAVHVAGIGRFAGAGPMGVVRSGSMVALHVPRGMRTKMATGNHAVVRFLDRSDRAA</sequence>
<keyword evidence="2" id="KW-1133">Transmembrane helix</keyword>